<dbReference type="EMBL" id="SJPG01000001">
    <property type="protein sequence ID" value="TWT61718.1"/>
    <property type="molecule type" value="Genomic_DNA"/>
</dbReference>
<accession>A0A5C5XG50</accession>
<proteinExistence type="predicted"/>
<protein>
    <submittedName>
        <fullName evidence="1">Uncharacterized protein</fullName>
    </submittedName>
</protein>
<sequence>MPSGLSFDEVIEETGIGVVHAIGDTLSSYMAESGSNHSNWQKPFQILRKKPTPHTTDESGLKSWLREWENLLSKMDADYCLGPSMICRSELAMYDIETPRFGIRIYIQGIGCLTVRRIETLRNSLKRLYTDQFVYELLPEGTDGSGMLADSLILTPENRQDLIWNLATTNLGKIYGLDSVTDAEGNDLRGIPFVSHSHATGGLCAQACLFMIQSLNYKTTDAVRGLAEITFRALSDSPQETQEVPDGKVKFPIKGMKRRQILGYMYRSFKGKHEIVSDVIDKIRYPKYAGTIQVPNLQRIALEAYSRSRIPQIACIDMKKLWCDQHEKVNPEIDALELDDQENNNHGLAVIGTRYSLKASEVTESIVFNDPALGPLRWCSSNLLIQSAQIPDDNKEAQQFKEIVVLPSKMKVGLLTQPTDKDLKPSSLLYYGIMNFRDPDKRFKYQASPKQVAENLVVIAVGPDDLRTDRSTDTNKIIELSLCSKLPAKFHGQIHEIMNTQWQNILNMHEPNDMELKVNKRWYWLFCNPRIEGQKVAVAFMKYGAYDKRAQYTKGDDGLVGYIDYCNA</sequence>
<comment type="caution">
    <text evidence="1">The sequence shown here is derived from an EMBL/GenBank/DDBJ whole genome shotgun (WGS) entry which is preliminary data.</text>
</comment>
<organism evidence="1 2">
    <name type="scientific">Rubinisphaera italica</name>
    <dbReference type="NCBI Taxonomy" id="2527969"/>
    <lineage>
        <taxon>Bacteria</taxon>
        <taxon>Pseudomonadati</taxon>
        <taxon>Planctomycetota</taxon>
        <taxon>Planctomycetia</taxon>
        <taxon>Planctomycetales</taxon>
        <taxon>Planctomycetaceae</taxon>
        <taxon>Rubinisphaera</taxon>
    </lineage>
</organism>
<name>A0A5C5XG50_9PLAN</name>
<dbReference type="RefSeq" id="WP_146503671.1">
    <property type="nucleotide sequence ID" value="NZ_SJPG01000001.1"/>
</dbReference>
<dbReference type="OrthoDB" id="10016294at2"/>
<dbReference type="Proteomes" id="UP000316095">
    <property type="component" value="Unassembled WGS sequence"/>
</dbReference>
<keyword evidence="2" id="KW-1185">Reference proteome</keyword>
<dbReference type="AlphaFoldDB" id="A0A5C5XG50"/>
<evidence type="ECO:0000313" key="1">
    <source>
        <dbReference type="EMBL" id="TWT61718.1"/>
    </source>
</evidence>
<evidence type="ECO:0000313" key="2">
    <source>
        <dbReference type="Proteomes" id="UP000316095"/>
    </source>
</evidence>
<reference evidence="1 2" key="1">
    <citation type="submission" date="2019-02" db="EMBL/GenBank/DDBJ databases">
        <title>Deep-cultivation of Planctomycetes and their phenomic and genomic characterization uncovers novel biology.</title>
        <authorList>
            <person name="Wiegand S."/>
            <person name="Jogler M."/>
            <person name="Boedeker C."/>
            <person name="Pinto D."/>
            <person name="Vollmers J."/>
            <person name="Rivas-Marin E."/>
            <person name="Kohn T."/>
            <person name="Peeters S.H."/>
            <person name="Heuer A."/>
            <person name="Rast P."/>
            <person name="Oberbeckmann S."/>
            <person name="Bunk B."/>
            <person name="Jeske O."/>
            <person name="Meyerdierks A."/>
            <person name="Storesund J.E."/>
            <person name="Kallscheuer N."/>
            <person name="Luecker S."/>
            <person name="Lage O.M."/>
            <person name="Pohl T."/>
            <person name="Merkel B.J."/>
            <person name="Hornburger P."/>
            <person name="Mueller R.-W."/>
            <person name="Bruemmer F."/>
            <person name="Labrenz M."/>
            <person name="Spormann A.M."/>
            <person name="Op Den Camp H."/>
            <person name="Overmann J."/>
            <person name="Amann R."/>
            <person name="Jetten M.S.M."/>
            <person name="Mascher T."/>
            <person name="Medema M.H."/>
            <person name="Devos D.P."/>
            <person name="Kaster A.-K."/>
            <person name="Ovreas L."/>
            <person name="Rohde M."/>
            <person name="Galperin M.Y."/>
            <person name="Jogler C."/>
        </authorList>
    </citation>
    <scope>NUCLEOTIDE SEQUENCE [LARGE SCALE GENOMIC DNA]</scope>
    <source>
        <strain evidence="1 2">Pan54</strain>
    </source>
</reference>
<gene>
    <name evidence="1" type="ORF">Pan54_24550</name>
</gene>